<evidence type="ECO:0000259" key="6">
    <source>
        <dbReference type="Pfam" id="PF09258"/>
    </source>
</evidence>
<dbReference type="AlphaFoldDB" id="A0A1Y2CQL7"/>
<dbReference type="PANTHER" id="PTHR48261">
    <property type="entry name" value="ACETYLGLUCOSAMINYLTRANSFERASE"/>
    <property type="match status" value="1"/>
</dbReference>
<evidence type="ECO:0000256" key="4">
    <source>
        <dbReference type="ARBA" id="ARBA00023157"/>
    </source>
</evidence>
<evidence type="ECO:0000313" key="8">
    <source>
        <dbReference type="Proteomes" id="UP000193642"/>
    </source>
</evidence>
<evidence type="ECO:0000256" key="3">
    <source>
        <dbReference type="ARBA" id="ARBA00023136"/>
    </source>
</evidence>
<evidence type="ECO:0000256" key="5">
    <source>
        <dbReference type="SAM" id="SignalP"/>
    </source>
</evidence>
<protein>
    <submittedName>
        <fullName evidence="7">Nucleotide-diphospho-sugar transferase</fullName>
    </submittedName>
</protein>
<keyword evidence="5" id="KW-0732">Signal</keyword>
<comment type="caution">
    <text evidence="7">The sequence shown here is derived from an EMBL/GenBank/DDBJ whole genome shotgun (WGS) entry which is preliminary data.</text>
</comment>
<keyword evidence="8" id="KW-1185">Reference proteome</keyword>
<dbReference type="InterPro" id="IPR004263">
    <property type="entry name" value="Exostosin"/>
</dbReference>
<dbReference type="OrthoDB" id="2014201at2759"/>
<gene>
    <name evidence="7" type="ORF">BCR33DRAFT_847335</name>
</gene>
<keyword evidence="4" id="KW-1015">Disulfide bond</keyword>
<evidence type="ECO:0000256" key="1">
    <source>
        <dbReference type="ARBA" id="ARBA00004370"/>
    </source>
</evidence>
<reference evidence="7 8" key="1">
    <citation type="submission" date="2016-07" db="EMBL/GenBank/DDBJ databases">
        <title>Pervasive Adenine N6-methylation of Active Genes in Fungi.</title>
        <authorList>
            <consortium name="DOE Joint Genome Institute"/>
            <person name="Mondo S.J."/>
            <person name="Dannebaum R.O."/>
            <person name="Kuo R.C."/>
            <person name="Labutti K."/>
            <person name="Haridas S."/>
            <person name="Kuo A."/>
            <person name="Salamov A."/>
            <person name="Ahrendt S.R."/>
            <person name="Lipzen A."/>
            <person name="Sullivan W."/>
            <person name="Andreopoulos W.B."/>
            <person name="Clum A."/>
            <person name="Lindquist E."/>
            <person name="Daum C."/>
            <person name="Ramamoorthy G.K."/>
            <person name="Gryganskyi A."/>
            <person name="Culley D."/>
            <person name="Magnuson J.K."/>
            <person name="James T.Y."/>
            <person name="O'Malley M.A."/>
            <person name="Stajich J.E."/>
            <person name="Spatafora J.W."/>
            <person name="Visel A."/>
            <person name="Grigoriev I.V."/>
        </authorList>
    </citation>
    <scope>NUCLEOTIDE SEQUENCE [LARGE SCALE GENOMIC DNA]</scope>
    <source>
        <strain evidence="7 8">JEL800</strain>
    </source>
</reference>
<feature type="domain" description="Glycosyl transferase 64" evidence="6">
    <location>
        <begin position="642"/>
        <end position="679"/>
    </location>
</feature>
<feature type="signal peptide" evidence="5">
    <location>
        <begin position="1"/>
        <end position="27"/>
    </location>
</feature>
<dbReference type="Gene3D" id="3.90.550.10">
    <property type="entry name" value="Spore Coat Polysaccharide Biosynthesis Protein SpsA, Chain A"/>
    <property type="match status" value="3"/>
</dbReference>
<sequence>MRSSTLWRYHLLISLTFLIMVAHSSSAAAGISGCSCSVTKNTVESNTLYQLSAWRESRVSRPVVKPKLQFQIHLFSPLSRNDEFDSLFRSINQANKISSHVSLNIHVDSYSSKQDAKKSLKFLKSLSCKHGDIQLSINANRINSTSRQHIRDATNLWIPASNDEFVIFLANVKSVSKHFLEFSEQVVNHYFLESTDPVDNILGISLLSHLAHNPVHNTNWYYKSSTPYFLQHPHENGMIFTPRAWIQFVEWKMLQNPWIDPFIPDSKTNAWPSDSWIKSLLRFMAENGKTIFYPNLPQGFSLAKPSERLKQKHIPSSPLLDLHHGTSKLLLGGKEGREFTFRHLFPPISTIKSFNSHFQELSNITQLKTKVDLFDGCTMIMQVYSRAEFILNRIQFYHNMPLLSSIIVVWNNMNTDPPKINHPLIPSSARDPQNPTFIIPTSCVIAMDDDWDFSHVKLLRAIRVWQRTGFNQLVGFYQQGRVHVKRNDGRKTLRDLKVSGVKPESILVDEKVDIKWGYGKNTKNALPQRARDVVEELTNCDDILFNMMIANATRLPPVVLEDGLKIEKSLSFEGDGKGLWKDNEHWAKRAWCMNYFVDNIFDGLMPLKASRVGRHAPNRMNGKNTKNGEHLMQAHDIPCKVPYMYTYELPQRARDVVEELTNCDDILFNMMIANATRLPQ</sequence>
<proteinExistence type="predicted"/>
<dbReference type="GO" id="GO:0016020">
    <property type="term" value="C:membrane"/>
    <property type="evidence" value="ECO:0007669"/>
    <property type="project" value="UniProtKB-SubCell"/>
</dbReference>
<dbReference type="STRING" id="329046.A0A1Y2CQL7"/>
<evidence type="ECO:0000313" key="7">
    <source>
        <dbReference type="EMBL" id="ORY49329.1"/>
    </source>
</evidence>
<dbReference type="EMBL" id="MCGO01000009">
    <property type="protein sequence ID" value="ORY49329.1"/>
    <property type="molecule type" value="Genomic_DNA"/>
</dbReference>
<accession>A0A1Y2CQL7</accession>
<keyword evidence="2 7" id="KW-0808">Transferase</keyword>
<keyword evidence="3" id="KW-0472">Membrane</keyword>
<name>A0A1Y2CQL7_9FUNG</name>
<dbReference type="Proteomes" id="UP000193642">
    <property type="component" value="Unassembled WGS sequence"/>
</dbReference>
<evidence type="ECO:0000256" key="2">
    <source>
        <dbReference type="ARBA" id="ARBA00022679"/>
    </source>
</evidence>
<dbReference type="PANTHER" id="PTHR48261:SF2">
    <property type="entry name" value="ACETYLGLUCOSAMINYLTRANSFERASE"/>
    <property type="match status" value="1"/>
</dbReference>
<comment type="subcellular location">
    <subcellularLocation>
        <location evidence="1">Membrane</location>
    </subcellularLocation>
</comment>
<feature type="domain" description="Glycosyl transferase 64" evidence="6">
    <location>
        <begin position="378"/>
        <end position="612"/>
    </location>
</feature>
<dbReference type="PROSITE" id="PS51257">
    <property type="entry name" value="PROKAR_LIPOPROTEIN"/>
    <property type="match status" value="1"/>
</dbReference>
<dbReference type="InterPro" id="IPR029044">
    <property type="entry name" value="Nucleotide-diphossugar_trans"/>
</dbReference>
<dbReference type="Pfam" id="PF09258">
    <property type="entry name" value="Glyco_transf_64"/>
    <property type="match status" value="2"/>
</dbReference>
<dbReference type="GO" id="GO:0016757">
    <property type="term" value="F:glycosyltransferase activity"/>
    <property type="evidence" value="ECO:0007669"/>
    <property type="project" value="InterPro"/>
</dbReference>
<feature type="chain" id="PRO_5012124114" evidence="5">
    <location>
        <begin position="28"/>
        <end position="680"/>
    </location>
</feature>
<organism evidence="7 8">
    <name type="scientific">Rhizoclosmatium globosum</name>
    <dbReference type="NCBI Taxonomy" id="329046"/>
    <lineage>
        <taxon>Eukaryota</taxon>
        <taxon>Fungi</taxon>
        <taxon>Fungi incertae sedis</taxon>
        <taxon>Chytridiomycota</taxon>
        <taxon>Chytridiomycota incertae sedis</taxon>
        <taxon>Chytridiomycetes</taxon>
        <taxon>Chytridiales</taxon>
        <taxon>Chytriomycetaceae</taxon>
        <taxon>Rhizoclosmatium</taxon>
    </lineage>
</organism>
<dbReference type="InterPro" id="IPR015338">
    <property type="entry name" value="GT64_dom"/>
</dbReference>